<dbReference type="AlphaFoldDB" id="A0A386URR5"/>
<accession>A0A386URR5</accession>
<protein>
    <submittedName>
        <fullName evidence="3">Uncharacterized protein</fullName>
    </submittedName>
</protein>
<dbReference type="RefSeq" id="WP_120444003.1">
    <property type="nucleotide sequence ID" value="NZ_CP031079.1"/>
</dbReference>
<evidence type="ECO:0000256" key="2">
    <source>
        <dbReference type="SAM" id="SignalP"/>
    </source>
</evidence>
<gene>
    <name evidence="3" type="ORF">PY32053_03766</name>
</gene>
<feature type="region of interest" description="Disordered" evidence="1">
    <location>
        <begin position="35"/>
        <end position="146"/>
    </location>
</feature>
<evidence type="ECO:0000256" key="1">
    <source>
        <dbReference type="SAM" id="MobiDB-lite"/>
    </source>
</evidence>
<geneLocation type="plasmid" evidence="4">
    <name>pyee1</name>
</geneLocation>
<keyword evidence="2" id="KW-0732">Signal</keyword>
<keyword evidence="3" id="KW-0614">Plasmid</keyword>
<dbReference type="EMBL" id="CP031079">
    <property type="protein sequence ID" value="AYF03311.1"/>
    <property type="molecule type" value="Genomic_DNA"/>
</dbReference>
<sequence length="176" mass="16348">MSYLRLLAAGAALALAAPAAHADCAADLAALEAGSGGAQGGGIAKDGTTAPLEGAEGTQTGTTSGGETTGPAATGATSAPATAGSDTAAAGGGEGGGIAKDGSHTPLEGQAGGSQDNVAMSGDDAQAQQEGAPTAAEQATGGGSDMRAAAIKRAHEALAANDEDACRKALEEAAAM</sequence>
<organism evidence="3 4">
    <name type="scientific">Paracoccus yeei</name>
    <dbReference type="NCBI Taxonomy" id="147645"/>
    <lineage>
        <taxon>Bacteria</taxon>
        <taxon>Pseudomonadati</taxon>
        <taxon>Pseudomonadota</taxon>
        <taxon>Alphaproteobacteria</taxon>
        <taxon>Rhodobacterales</taxon>
        <taxon>Paracoccaceae</taxon>
        <taxon>Paracoccus</taxon>
    </lineage>
</organism>
<feature type="compositionally biased region" description="Gly residues" evidence="1">
    <location>
        <begin position="90"/>
        <end position="99"/>
    </location>
</feature>
<evidence type="ECO:0000313" key="3">
    <source>
        <dbReference type="EMBL" id="AYF03311.1"/>
    </source>
</evidence>
<name>A0A386URR5_9RHOB</name>
<feature type="compositionally biased region" description="Low complexity" evidence="1">
    <location>
        <begin position="69"/>
        <end position="89"/>
    </location>
</feature>
<feature type="chain" id="PRO_5043960674" evidence="2">
    <location>
        <begin position="23"/>
        <end position="176"/>
    </location>
</feature>
<dbReference type="Proteomes" id="UP000272010">
    <property type="component" value="Plasmid pYEE1"/>
</dbReference>
<proteinExistence type="predicted"/>
<feature type="signal peptide" evidence="2">
    <location>
        <begin position="1"/>
        <end position="22"/>
    </location>
</feature>
<evidence type="ECO:0000313" key="4">
    <source>
        <dbReference type="Proteomes" id="UP000272010"/>
    </source>
</evidence>
<feature type="compositionally biased region" description="Gly residues" evidence="1">
    <location>
        <begin position="35"/>
        <end position="44"/>
    </location>
</feature>
<reference evidence="4" key="1">
    <citation type="submission" date="2018-07" db="EMBL/GenBank/DDBJ databases">
        <title>Genome Structure of the Opportunistic Pathogen Paracoccus yeei (Alphaproteobacteria) and Identification of Putative Virulence Factors.</title>
        <authorList>
            <person name="Lasek R."/>
            <person name="Szuplewska M."/>
            <person name="Mitura M."/>
            <person name="Decewicz P."/>
            <person name="Chmielowska C."/>
            <person name="Pawlot A."/>
            <person name="Sentkowska D."/>
            <person name="Czarnecki J."/>
            <person name="Bartosik D."/>
        </authorList>
    </citation>
    <scope>NUCLEOTIDE SEQUENCE [LARGE SCALE GENOMIC DNA]</scope>
    <source>
        <strain evidence="4">CCUG 32053</strain>
        <plasmid evidence="4">pyee1</plasmid>
    </source>
</reference>